<dbReference type="GO" id="GO:0005886">
    <property type="term" value="C:plasma membrane"/>
    <property type="evidence" value="ECO:0007669"/>
    <property type="project" value="TreeGrafter"/>
</dbReference>
<accession>A0AAJ1U369</accession>
<dbReference type="RefSeq" id="WP_307198818.1">
    <property type="nucleotide sequence ID" value="NZ_JAUTAN010000001.1"/>
</dbReference>
<reference evidence="5" key="1">
    <citation type="submission" date="2023-07" db="EMBL/GenBank/DDBJ databases">
        <title>Functional and genomic diversity of the sorghum phyllosphere microbiome.</title>
        <authorList>
            <person name="Shade A."/>
        </authorList>
    </citation>
    <scope>NUCLEOTIDE SEQUENCE</scope>
    <source>
        <strain evidence="5">SORGH_AS_1067</strain>
    </source>
</reference>
<dbReference type="InterPro" id="IPR003593">
    <property type="entry name" value="AAA+_ATPase"/>
</dbReference>
<dbReference type="PROSITE" id="PS50893">
    <property type="entry name" value="ABC_TRANSPORTER_2"/>
    <property type="match status" value="1"/>
</dbReference>
<dbReference type="SMART" id="SM00382">
    <property type="entry name" value="AAA"/>
    <property type="match status" value="1"/>
</dbReference>
<dbReference type="PANTHER" id="PTHR24220:SF659">
    <property type="entry name" value="TRANSPORTER, PUTATIVE-RELATED"/>
    <property type="match status" value="1"/>
</dbReference>
<keyword evidence="2" id="KW-0547">Nucleotide-binding</keyword>
<evidence type="ECO:0000256" key="3">
    <source>
        <dbReference type="ARBA" id="ARBA00022840"/>
    </source>
</evidence>
<evidence type="ECO:0000313" key="5">
    <source>
        <dbReference type="EMBL" id="MDQ1103397.1"/>
    </source>
</evidence>
<dbReference type="PROSITE" id="PS00211">
    <property type="entry name" value="ABC_TRANSPORTER_1"/>
    <property type="match status" value="1"/>
</dbReference>
<evidence type="ECO:0000256" key="2">
    <source>
        <dbReference type="ARBA" id="ARBA00022741"/>
    </source>
</evidence>
<name>A0AAJ1U369_9ACTN</name>
<proteinExistence type="predicted"/>
<organism evidence="5 6">
    <name type="scientific">Nocardioides zeae</name>
    <dbReference type="NCBI Taxonomy" id="1457234"/>
    <lineage>
        <taxon>Bacteria</taxon>
        <taxon>Bacillati</taxon>
        <taxon>Actinomycetota</taxon>
        <taxon>Actinomycetes</taxon>
        <taxon>Propionibacteriales</taxon>
        <taxon>Nocardioidaceae</taxon>
        <taxon>Nocardioides</taxon>
    </lineage>
</organism>
<comment type="caution">
    <text evidence="5">The sequence shown here is derived from an EMBL/GenBank/DDBJ whole genome shotgun (WGS) entry which is preliminary data.</text>
</comment>
<feature type="domain" description="ABC transporter" evidence="4">
    <location>
        <begin position="7"/>
        <end position="229"/>
    </location>
</feature>
<dbReference type="SUPFAM" id="SSF52540">
    <property type="entry name" value="P-loop containing nucleoside triphosphate hydrolases"/>
    <property type="match status" value="1"/>
</dbReference>
<evidence type="ECO:0000259" key="4">
    <source>
        <dbReference type="PROSITE" id="PS50893"/>
    </source>
</evidence>
<dbReference type="InterPro" id="IPR003439">
    <property type="entry name" value="ABC_transporter-like_ATP-bd"/>
</dbReference>
<dbReference type="PANTHER" id="PTHR24220">
    <property type="entry name" value="IMPORT ATP-BINDING PROTEIN"/>
    <property type="match status" value="1"/>
</dbReference>
<protein>
    <submittedName>
        <fullName evidence="5">ABC-type transport system involved in lysophospholipase L1 biosynthesis ATPase subunit</fullName>
    </submittedName>
</protein>
<sequence>MTAAAQLSGVGVSYRSVDGSVDALRGVDLVCEAATSTSIVGRSGSGKSTLISVLSLLRRPTAGSVSIEGVPVSEMRERERAALRAGRIGIVFQAFHLEPSITVLDNVMLGWHFAPRGLSRAAARERARSDLEDLGIGDLAARRPHALSGGQRQRVAIARALFSRPALLVADEPTGNLDEETAGDVAALLLALPQAHGTALVMVTHDTTIAALAQHRLRLDRGVLSRVAP</sequence>
<dbReference type="AlphaFoldDB" id="A0AAJ1U369"/>
<dbReference type="GO" id="GO:0005524">
    <property type="term" value="F:ATP binding"/>
    <property type="evidence" value="ECO:0007669"/>
    <property type="project" value="UniProtKB-KW"/>
</dbReference>
<keyword evidence="1" id="KW-0813">Transport</keyword>
<dbReference type="InterPro" id="IPR017911">
    <property type="entry name" value="MacB-like_ATP-bd"/>
</dbReference>
<evidence type="ECO:0000256" key="1">
    <source>
        <dbReference type="ARBA" id="ARBA00022448"/>
    </source>
</evidence>
<dbReference type="Pfam" id="PF00005">
    <property type="entry name" value="ABC_tran"/>
    <property type="match status" value="1"/>
</dbReference>
<gene>
    <name evidence="5" type="ORF">QE405_000681</name>
</gene>
<keyword evidence="3" id="KW-0067">ATP-binding</keyword>
<dbReference type="Gene3D" id="3.40.50.300">
    <property type="entry name" value="P-loop containing nucleotide triphosphate hydrolases"/>
    <property type="match status" value="1"/>
</dbReference>
<dbReference type="Proteomes" id="UP001239215">
    <property type="component" value="Unassembled WGS sequence"/>
</dbReference>
<dbReference type="InterPro" id="IPR027417">
    <property type="entry name" value="P-loop_NTPase"/>
</dbReference>
<evidence type="ECO:0000313" key="6">
    <source>
        <dbReference type="Proteomes" id="UP001239215"/>
    </source>
</evidence>
<dbReference type="InterPro" id="IPR015854">
    <property type="entry name" value="ABC_transpr_LolD-like"/>
</dbReference>
<dbReference type="GO" id="GO:0016887">
    <property type="term" value="F:ATP hydrolysis activity"/>
    <property type="evidence" value="ECO:0007669"/>
    <property type="project" value="InterPro"/>
</dbReference>
<dbReference type="EMBL" id="JAUTAN010000001">
    <property type="protein sequence ID" value="MDQ1103397.1"/>
    <property type="molecule type" value="Genomic_DNA"/>
</dbReference>
<dbReference type="InterPro" id="IPR017871">
    <property type="entry name" value="ABC_transporter-like_CS"/>
</dbReference>
<dbReference type="CDD" id="cd03255">
    <property type="entry name" value="ABC_MJ0796_LolCDE_FtsE"/>
    <property type="match status" value="1"/>
</dbReference>
<dbReference type="GO" id="GO:0022857">
    <property type="term" value="F:transmembrane transporter activity"/>
    <property type="evidence" value="ECO:0007669"/>
    <property type="project" value="TreeGrafter"/>
</dbReference>